<dbReference type="InterPro" id="IPR011050">
    <property type="entry name" value="Pectin_lyase_fold/virulence"/>
</dbReference>
<sequence length="1731" mass="176637">MNTVYRIIWSAVTQSWVVVSELATSCGKQKSSAVRAITSTVGLCIGLGVFSAHAADYSSTVSGDFTFPAGETSTITTTDSPGVSADAGITISSSNDLIILTDGNNGSGAVARNGGIFNFLNVDIATNGLSAYGLYAQNQNSTITGLGKTTILTKALSSSGVIASNGGNIYLVDSDITTEGSRSPGLSSLGANSTITTTGATIIHTKLDSSTGVNAETGGAVNIAGADITTEGDGSVGLSAQEAGSAISSTGMVDINTSGTTSHAVLAQQGSAINLTDARLTTTGNDSTGIYAIYSGSVITATGLTTINTSGTRAHGIHTQLDGVVNLNNVDITTSGAASGVYAYGGTINSTGTITVHSSGANGHGIRANNGGVLNLSNTDVTTTGESAYSLTASNQGVINITGDTTVRASGAGSMGIFANGTGSTINLGSGDVHVQTAGDYNINTGYFTHGLLAESGGAITSNGNVVVTTTNTSASGVFARNAGSSLHLTNLTATTSGYGAIGLLARQGASVNISGDTTLTTNGSNASGVNAADSGSLVTVNNLNVTTTDKNSNNNAAGLSAFDGGKVISTGTTIIRTASGRGIWSSGTDAVINLVDADVATTDSNAVGMQADYGGSITSTGSTTIDTVGAGAIGIFANGNGSNIALTNALSVRTAGDSAHGIRQHGAAQVNVNGGSVITSGTNAHGFTTTGGATKTFDGSAGNVLPTIQVSGAGSAMLDANGTGSRITLDNQTLNISGASITDTWGAKAEGSGQIIFNQGTTGGTGLWATGTGSRIALSGTNANGSRVLLVSGGTLSVDPVGSTIGSLEGDSSGLVSSSLSDGSLAIGVNNATNNGSLIDNANFAGVFTNVGSLTKTGSLTQILSGIGNTVGSVNVTGGTLAFHQVGAFTTTGSYTTHAGATTRIGMDNSTLVVGDKFTQAKDSTLNVTLGASPDITADTSSLDGQLIINGFSDTTEPVRSSEVTNNTYTLIHTANGITGDFVNNPLVQTGLDYLLHDGHLSTDNKDYNLSFRLAWNEGLQSKSTGSFTLNEGTAFNVDTVLSDQTLPAGGFTSGWDGKSLTKTGEGLLILSALNTYTGKTTLNGGALRTDTVDSLASSDELTINSGVFDLNNNNQRANRLGGAGGEVRLNGAMLTVNNETATDNTTYTGDIVDGSSKGRLTKTGDGTLTLSGNTGWTGETQIEGGELVLDGSNGGAQLVSNIIGKDNTALSLRNGAMLTGWIDPTDISIDTSSSWNMTADSVVDAVNLAGTINFVAPSSLPMNTGHTLTANSWHGQGGTVVLNTVLGDDASATDKIVVNGDTSGNTFMRVNNVGGGGAQTVEGIRVVEVNGVSDGIFTKSGRIVAGAYDYSLVKKGSDWFLTSLYVTPPVDPETPVDPVLPVDPGTPVTPRSPDAPVQPGISVVRPESASYTANLAAANTMFITRLHDRLGEPQYTDVLTGEKKVTSMWLRQVGGHNRWKDNSGQMSTQSNRYVIQLGGDIAQWSSDDLQRLHLGVMAGYGKDNSNSHSNVTGYHSQGSVSGYSTGLYATWYQNDETKQGMYLDSWAQYGWFSNDVNGQDIQGESYDSSGITASLEAGYTHKLGEFTGSKGGLNEWFIQPQVQAIWMGIKADDHRESNGTRVSSEGDGNLQTRLGLRTYLKGHSKIDDGKNRTFQPFVEVNWIHNTQDFGTRMDGVNLYQDGARNIGEIKTGVEGKLNSRLNLWGSVGVQIGDKGYSDSSAMVGVKYSF</sequence>
<evidence type="ECO:0000256" key="2">
    <source>
        <dbReference type="ARBA" id="ARBA00023026"/>
    </source>
</evidence>
<evidence type="ECO:0000313" key="4">
    <source>
        <dbReference type="EMBL" id="KAA1144190.1"/>
    </source>
</evidence>
<gene>
    <name evidence="4" type="ORF">D3H66_11420</name>
</gene>
<dbReference type="InterPro" id="IPR013425">
    <property type="entry name" value="Autotrns_rpt"/>
</dbReference>
<dbReference type="SUPFAM" id="SSF103515">
    <property type="entry name" value="Autotransporter"/>
    <property type="match status" value="1"/>
</dbReference>
<dbReference type="InterPro" id="IPR006315">
    <property type="entry name" value="OM_autotransptr_brl_dom"/>
</dbReference>
<dbReference type="GO" id="GO:0019867">
    <property type="term" value="C:outer membrane"/>
    <property type="evidence" value="ECO:0007669"/>
    <property type="project" value="InterPro"/>
</dbReference>
<dbReference type="InterPro" id="IPR024973">
    <property type="entry name" value="ESPR"/>
</dbReference>
<dbReference type="SMART" id="SM00869">
    <property type="entry name" value="Autotransporter"/>
    <property type="match status" value="1"/>
</dbReference>
<keyword evidence="1" id="KW-0732">Signal</keyword>
<evidence type="ECO:0000256" key="1">
    <source>
        <dbReference type="ARBA" id="ARBA00022729"/>
    </source>
</evidence>
<dbReference type="EMBL" id="VTZD01000012">
    <property type="protein sequence ID" value="KAA1144190.1"/>
    <property type="molecule type" value="Genomic_DNA"/>
</dbReference>
<dbReference type="CDD" id="cd01344">
    <property type="entry name" value="PL2_Passenger_AT"/>
    <property type="match status" value="1"/>
</dbReference>
<dbReference type="Pfam" id="PF12951">
    <property type="entry name" value="PATR"/>
    <property type="match status" value="2"/>
</dbReference>
<dbReference type="InterPro" id="IPR043990">
    <property type="entry name" value="AC_1"/>
</dbReference>
<evidence type="ECO:0000259" key="3">
    <source>
        <dbReference type="PROSITE" id="PS51208"/>
    </source>
</evidence>
<evidence type="ECO:0000313" key="5">
    <source>
        <dbReference type="Proteomes" id="UP000323297"/>
    </source>
</evidence>
<proteinExistence type="predicted"/>
<comment type="caution">
    <text evidence="4">The sequence shown here is derived from an EMBL/GenBank/DDBJ whole genome shotgun (WGS) entry which is preliminary data.</text>
</comment>
<dbReference type="NCBIfam" id="TIGR02601">
    <property type="entry name" value="autotrns_rpt"/>
    <property type="match status" value="2"/>
</dbReference>
<dbReference type="Pfam" id="PF03797">
    <property type="entry name" value="Autotransporter"/>
    <property type="match status" value="1"/>
</dbReference>
<dbReference type="PROSITE" id="PS51208">
    <property type="entry name" value="AUTOTRANSPORTER"/>
    <property type="match status" value="1"/>
</dbReference>
<dbReference type="Gene3D" id="2.160.20.20">
    <property type="match status" value="3"/>
</dbReference>
<dbReference type="Proteomes" id="UP000323297">
    <property type="component" value="Unassembled WGS sequence"/>
</dbReference>
<dbReference type="InterPro" id="IPR036709">
    <property type="entry name" value="Autotransporte_beta_dom_sf"/>
</dbReference>
<dbReference type="PANTHER" id="PTHR12338">
    <property type="entry name" value="AUTOTRANSPORTER"/>
    <property type="match status" value="1"/>
</dbReference>
<organism evidence="4 5">
    <name type="scientific">Citrobacter portucalensis</name>
    <dbReference type="NCBI Taxonomy" id="1639133"/>
    <lineage>
        <taxon>Bacteria</taxon>
        <taxon>Pseudomonadati</taxon>
        <taxon>Pseudomonadota</taxon>
        <taxon>Gammaproteobacteria</taxon>
        <taxon>Enterobacterales</taxon>
        <taxon>Enterobacteriaceae</taxon>
        <taxon>Citrobacter</taxon>
        <taxon>Citrobacter freundii complex</taxon>
    </lineage>
</organism>
<accession>A0A5B0T2C5</accession>
<keyword evidence="2" id="KW-0843">Virulence</keyword>
<dbReference type="Pfam" id="PF18883">
    <property type="entry name" value="AC_1"/>
    <property type="match status" value="1"/>
</dbReference>
<dbReference type="InterPro" id="IPR005546">
    <property type="entry name" value="Autotransporte_beta"/>
</dbReference>
<reference evidence="4 5" key="1">
    <citation type="submission" date="2019-08" db="EMBL/GenBank/DDBJ databases">
        <title>Draft genome sequence of Citrobacter portucalensis strain isolated from green turtle.</title>
        <authorList>
            <person name="Fernandes M.R."/>
            <person name="Sellera F.P."/>
            <person name="Goldeberg D.W."/>
            <person name="Costa D.C."/>
            <person name="Lincopan N."/>
        </authorList>
    </citation>
    <scope>NUCLEOTIDE SEQUENCE [LARGE SCALE GENOMIC DNA]</scope>
    <source>
        <strain evidence="4 5">TV06</strain>
    </source>
</reference>
<dbReference type="Pfam" id="PF13018">
    <property type="entry name" value="ESPR"/>
    <property type="match status" value="1"/>
</dbReference>
<feature type="domain" description="Autotransporter" evidence="3">
    <location>
        <begin position="1443"/>
        <end position="1731"/>
    </location>
</feature>
<dbReference type="RefSeq" id="WP_149607684.1">
    <property type="nucleotide sequence ID" value="NZ_JAMWIT010000001.1"/>
</dbReference>
<dbReference type="InterPro" id="IPR012332">
    <property type="entry name" value="Autotransporter_pectin_lyase_C"/>
</dbReference>
<name>A0A5B0T2C5_9ENTR</name>
<dbReference type="InterPro" id="IPR050909">
    <property type="entry name" value="Bact_Autotransporter_VF"/>
</dbReference>
<dbReference type="NCBIfam" id="TIGR01414">
    <property type="entry name" value="autotrans_barl"/>
    <property type="match status" value="1"/>
</dbReference>
<dbReference type="PANTHER" id="PTHR12338:SF5">
    <property type="entry name" value="ANTIGEN 43-RELATED"/>
    <property type="match status" value="1"/>
</dbReference>
<dbReference type="Gene3D" id="2.40.128.130">
    <property type="entry name" value="Autotransporter beta-domain"/>
    <property type="match status" value="1"/>
</dbReference>
<protein>
    <submittedName>
        <fullName evidence="4">Autotransporter outer membrane beta-barrel domain-containing protein</fullName>
    </submittedName>
</protein>
<dbReference type="SUPFAM" id="SSF51126">
    <property type="entry name" value="Pectin lyase-like"/>
    <property type="match status" value="1"/>
</dbReference>